<accession>L8JLG7</accession>
<evidence type="ECO:0000313" key="1">
    <source>
        <dbReference type="EMBL" id="ELR69660.1"/>
    </source>
</evidence>
<evidence type="ECO:0000313" key="2">
    <source>
        <dbReference type="Proteomes" id="UP000011135"/>
    </source>
</evidence>
<organism evidence="1 2">
    <name type="scientific">Fulvivirga imtechensis AK7</name>
    <dbReference type="NCBI Taxonomy" id="1237149"/>
    <lineage>
        <taxon>Bacteria</taxon>
        <taxon>Pseudomonadati</taxon>
        <taxon>Bacteroidota</taxon>
        <taxon>Cytophagia</taxon>
        <taxon>Cytophagales</taxon>
        <taxon>Fulvivirgaceae</taxon>
        <taxon>Fulvivirga</taxon>
    </lineage>
</organism>
<dbReference type="Proteomes" id="UP000011135">
    <property type="component" value="Unassembled WGS sequence"/>
</dbReference>
<dbReference type="OrthoDB" id="981162at2"/>
<reference evidence="1 2" key="1">
    <citation type="submission" date="2012-12" db="EMBL/GenBank/DDBJ databases">
        <title>Genome assembly of Fulvivirga imtechensis AK7.</title>
        <authorList>
            <person name="Nupur N."/>
            <person name="Khatri I."/>
            <person name="Kumar R."/>
            <person name="Subramanian S."/>
            <person name="Pinnaka A."/>
        </authorList>
    </citation>
    <scope>NUCLEOTIDE SEQUENCE [LARGE SCALE GENOMIC DNA]</scope>
    <source>
        <strain evidence="1 2">AK7</strain>
    </source>
</reference>
<evidence type="ECO:0008006" key="3">
    <source>
        <dbReference type="Google" id="ProtNLM"/>
    </source>
</evidence>
<gene>
    <name evidence="1" type="ORF">C900_04885</name>
</gene>
<dbReference type="RefSeq" id="WP_009582038.1">
    <property type="nucleotide sequence ID" value="NZ_AMZN01000070.1"/>
</dbReference>
<proteinExistence type="predicted"/>
<comment type="caution">
    <text evidence="1">The sequence shown here is derived from an EMBL/GenBank/DDBJ whole genome shotgun (WGS) entry which is preliminary data.</text>
</comment>
<protein>
    <recommendedName>
        <fullName evidence="3">STAS/SEC14 domain-containing protein</fullName>
    </recommendedName>
</protein>
<keyword evidence="2" id="KW-1185">Reference proteome</keyword>
<dbReference type="EMBL" id="AMZN01000070">
    <property type="protein sequence ID" value="ELR69660.1"/>
    <property type="molecule type" value="Genomic_DNA"/>
</dbReference>
<sequence length="144" mass="17084">MKTVFEEDYLICHFDEESKVLHHIWKDKAKGDNFRKGLLKVYDTYIALKKDHPGLHWLADTRKLSVLPLADQQWLDDTWNELLFVQAGVKTHAVIIGDDAFAKYAMEKFKNTMNKRYASQQIKLETFVDEREAYDWFKKLNREG</sequence>
<dbReference type="AlphaFoldDB" id="L8JLG7"/>
<name>L8JLG7_9BACT</name>